<keyword evidence="1" id="KW-0732">Signal</keyword>
<name>A0A8J4YHZ5_CHIOP</name>
<organism evidence="2 3">
    <name type="scientific">Chionoecetes opilio</name>
    <name type="common">Atlantic snow crab</name>
    <name type="synonym">Cancer opilio</name>
    <dbReference type="NCBI Taxonomy" id="41210"/>
    <lineage>
        <taxon>Eukaryota</taxon>
        <taxon>Metazoa</taxon>
        <taxon>Ecdysozoa</taxon>
        <taxon>Arthropoda</taxon>
        <taxon>Crustacea</taxon>
        <taxon>Multicrustacea</taxon>
        <taxon>Malacostraca</taxon>
        <taxon>Eumalacostraca</taxon>
        <taxon>Eucarida</taxon>
        <taxon>Decapoda</taxon>
        <taxon>Pleocyemata</taxon>
        <taxon>Brachyura</taxon>
        <taxon>Eubrachyura</taxon>
        <taxon>Majoidea</taxon>
        <taxon>Majidae</taxon>
        <taxon>Chionoecetes</taxon>
    </lineage>
</organism>
<reference evidence="2" key="1">
    <citation type="submission" date="2020-07" db="EMBL/GenBank/DDBJ databases">
        <title>The High-quality genome of the commercially important snow crab, Chionoecetes opilio.</title>
        <authorList>
            <person name="Jeong J.-H."/>
            <person name="Ryu S."/>
        </authorList>
    </citation>
    <scope>NUCLEOTIDE SEQUENCE</scope>
    <source>
        <strain evidence="2">MADBK_172401_WGS</strain>
        <tissue evidence="2">Digestive gland</tissue>
    </source>
</reference>
<evidence type="ECO:0000313" key="2">
    <source>
        <dbReference type="EMBL" id="KAG0727842.1"/>
    </source>
</evidence>
<accession>A0A8J4YHZ5</accession>
<dbReference type="AlphaFoldDB" id="A0A8J4YHZ5"/>
<feature type="chain" id="PRO_5035161053" evidence="1">
    <location>
        <begin position="36"/>
        <end position="104"/>
    </location>
</feature>
<evidence type="ECO:0000256" key="1">
    <source>
        <dbReference type="SAM" id="SignalP"/>
    </source>
</evidence>
<evidence type="ECO:0000313" key="3">
    <source>
        <dbReference type="Proteomes" id="UP000770661"/>
    </source>
</evidence>
<feature type="signal peptide" evidence="1">
    <location>
        <begin position="1"/>
        <end position="35"/>
    </location>
</feature>
<sequence length="104" mass="11339">MMWADVQSASNPEQCHSPSGCTLAILLACIEMTSATCISASMESLLSRMRALTWMPHLCMPRRRKPLPCLLLIAAACVDERPRVLWSLVTTAALTGPAVLQIID</sequence>
<proteinExistence type="predicted"/>
<dbReference type="Proteomes" id="UP000770661">
    <property type="component" value="Unassembled WGS sequence"/>
</dbReference>
<dbReference type="EMBL" id="JACEEZ010002924">
    <property type="protein sequence ID" value="KAG0727842.1"/>
    <property type="molecule type" value="Genomic_DNA"/>
</dbReference>
<keyword evidence="3" id="KW-1185">Reference proteome</keyword>
<comment type="caution">
    <text evidence="2">The sequence shown here is derived from an EMBL/GenBank/DDBJ whole genome shotgun (WGS) entry which is preliminary data.</text>
</comment>
<protein>
    <submittedName>
        <fullName evidence="2">Uncharacterized protein</fullName>
    </submittedName>
</protein>
<gene>
    <name evidence="2" type="ORF">GWK47_033775</name>
</gene>